<dbReference type="InterPro" id="IPR017887">
    <property type="entry name" value="TF_TCP_subgr"/>
</dbReference>
<dbReference type="STRING" id="22663.A0A218VXL8"/>
<reference evidence="8" key="2">
    <citation type="submission" date="2017-06" db="EMBL/GenBank/DDBJ databases">
        <title>The pomegranate genome and the genomics of punicalagin biosynthesis.</title>
        <authorList>
            <person name="Xu C."/>
        </authorList>
    </citation>
    <scope>NUCLEOTIDE SEQUENCE [LARGE SCALE GENOMIC DNA]</scope>
    <source>
        <tissue evidence="8">Fresh leaf</tissue>
    </source>
</reference>
<reference evidence="9 11" key="3">
    <citation type="submission" date="2017-11" db="EMBL/GenBank/DDBJ databases">
        <title>De-novo sequencing of pomegranate (Punica granatum L.) genome.</title>
        <authorList>
            <person name="Akparov Z."/>
            <person name="Amiraslanov A."/>
            <person name="Hajiyeva S."/>
            <person name="Abbasov M."/>
            <person name="Kaur K."/>
            <person name="Hamwieh A."/>
            <person name="Solovyev V."/>
            <person name="Salamov A."/>
            <person name="Braich B."/>
            <person name="Kosarev P."/>
            <person name="Mahmoud A."/>
            <person name="Hajiyev E."/>
            <person name="Babayeva S."/>
            <person name="Izzatullayeva V."/>
            <person name="Mammadov A."/>
            <person name="Mammadov A."/>
            <person name="Sharifova S."/>
            <person name="Ojaghi J."/>
            <person name="Eynullazada K."/>
            <person name="Bayramov B."/>
            <person name="Abdulazimova A."/>
            <person name="Shahmuradov I."/>
        </authorList>
    </citation>
    <scope>NUCLEOTIDE SEQUENCE [LARGE SCALE GENOMIC DNA]</scope>
    <source>
        <strain evidence="9">AG2017</strain>
        <strain evidence="11">cv. AG2017</strain>
        <tissue evidence="9">Leaf</tissue>
    </source>
</reference>
<dbReference type="PANTHER" id="PTHR31072:SF252">
    <property type="entry name" value="TRANSCRIPTION FACTOR TCP17"/>
    <property type="match status" value="1"/>
</dbReference>
<evidence type="ECO:0000313" key="10">
    <source>
        <dbReference type="Proteomes" id="UP000197138"/>
    </source>
</evidence>
<evidence type="ECO:0000313" key="8">
    <source>
        <dbReference type="EMBL" id="OWM65225.1"/>
    </source>
</evidence>
<reference evidence="10" key="1">
    <citation type="journal article" date="2017" name="Plant J.">
        <title>The pomegranate (Punica granatum L.) genome and the genomics of punicalagin biosynthesis.</title>
        <authorList>
            <person name="Qin G."/>
            <person name="Xu C."/>
            <person name="Ming R."/>
            <person name="Tang H."/>
            <person name="Guyot R."/>
            <person name="Kramer E.M."/>
            <person name="Hu Y."/>
            <person name="Yi X."/>
            <person name="Qi Y."/>
            <person name="Xu X."/>
            <person name="Gao Z."/>
            <person name="Pan H."/>
            <person name="Jian J."/>
            <person name="Tian Y."/>
            <person name="Yue Z."/>
            <person name="Xu Y."/>
        </authorList>
    </citation>
    <scope>NUCLEOTIDE SEQUENCE [LARGE SCALE GENOMIC DNA]</scope>
    <source>
        <strain evidence="10">cv. Dabenzi</strain>
    </source>
</reference>
<sequence>MITNSTDEAGLQAKLEEQKNDGRINSQAVPSSSRQWSSFRNPRIVRVSRSFGGKDRHSKVCTIRGLRDRRIRLSVPTAIQLYDLQDKLGLSQPSKVIDWLLDATKQDIDNLPPLQMPQGCGQFHQQMFGDNSGSRNLGNLLLPHEPSTSQLSLSPFFPMSNSTFLSKHGIKINDNVDGDGDTTARVKSSKYWDIDLGLTSKDKEVLQTEPLGDEKGKSIEMNELQKHVGFSGHYAQPSAQNFFPVVGYSSLPSGLTNNAMPYSYNQWEPSNLSLSHVGGFQHQMENFLHSNSVSSLPSSSSLLANLSSRSQLYFCPQTVAPSLFPTYPPYLAASSTENDSRQINHFQLLSSSSYQPVVPSHHLSNPQMKSFQTNTNTKFLHSQDDTQSQDDEEAD</sequence>
<name>A0A218VXL8_PUNGR</name>
<evidence type="ECO:0000256" key="1">
    <source>
        <dbReference type="ARBA" id="ARBA00004123"/>
    </source>
</evidence>
<dbReference type="Proteomes" id="UP000233551">
    <property type="component" value="Unassembled WGS sequence"/>
</dbReference>
<keyword evidence="11" id="KW-1185">Reference proteome</keyword>
<evidence type="ECO:0000259" key="7">
    <source>
        <dbReference type="PROSITE" id="PS51369"/>
    </source>
</evidence>
<keyword evidence="2" id="KW-0805">Transcription regulation</keyword>
<evidence type="ECO:0000313" key="11">
    <source>
        <dbReference type="Proteomes" id="UP000233551"/>
    </source>
</evidence>
<dbReference type="PANTHER" id="PTHR31072">
    <property type="entry name" value="TRANSCRIPTION FACTOR TCP4-RELATED"/>
    <property type="match status" value="1"/>
</dbReference>
<organism evidence="8 10">
    <name type="scientific">Punica granatum</name>
    <name type="common">Pomegranate</name>
    <dbReference type="NCBI Taxonomy" id="22663"/>
    <lineage>
        <taxon>Eukaryota</taxon>
        <taxon>Viridiplantae</taxon>
        <taxon>Streptophyta</taxon>
        <taxon>Embryophyta</taxon>
        <taxon>Tracheophyta</taxon>
        <taxon>Spermatophyta</taxon>
        <taxon>Magnoliopsida</taxon>
        <taxon>eudicotyledons</taxon>
        <taxon>Gunneridae</taxon>
        <taxon>Pentapetalae</taxon>
        <taxon>rosids</taxon>
        <taxon>malvids</taxon>
        <taxon>Myrtales</taxon>
        <taxon>Lythraceae</taxon>
        <taxon>Punica</taxon>
    </lineage>
</organism>
<evidence type="ECO:0000256" key="5">
    <source>
        <dbReference type="ARBA" id="ARBA00023242"/>
    </source>
</evidence>
<evidence type="ECO:0000313" key="9">
    <source>
        <dbReference type="EMBL" id="PKI47730.1"/>
    </source>
</evidence>
<dbReference type="GO" id="GO:0043565">
    <property type="term" value="F:sequence-specific DNA binding"/>
    <property type="evidence" value="ECO:0007669"/>
    <property type="project" value="TreeGrafter"/>
</dbReference>
<gene>
    <name evidence="8" type="ORF">CDL15_Pgr008814</name>
    <name evidence="9" type="ORF">CRG98_031863</name>
</gene>
<evidence type="ECO:0000256" key="6">
    <source>
        <dbReference type="SAM" id="MobiDB-lite"/>
    </source>
</evidence>
<dbReference type="GeneID" id="116213138"/>
<dbReference type="Proteomes" id="UP000197138">
    <property type="component" value="Unassembled WGS sequence"/>
</dbReference>
<comment type="subcellular location">
    <subcellularLocation>
        <location evidence="1">Nucleus</location>
    </subcellularLocation>
</comment>
<accession>A0A218VXL8</accession>
<dbReference type="EMBL" id="PGOL01002464">
    <property type="protein sequence ID" value="PKI47730.1"/>
    <property type="molecule type" value="Genomic_DNA"/>
</dbReference>
<dbReference type="GO" id="GO:0005634">
    <property type="term" value="C:nucleus"/>
    <property type="evidence" value="ECO:0007669"/>
    <property type="project" value="UniProtKB-SubCell"/>
</dbReference>
<feature type="domain" description="TCP" evidence="7">
    <location>
        <begin position="53"/>
        <end position="111"/>
    </location>
</feature>
<feature type="region of interest" description="Disordered" evidence="6">
    <location>
        <begin position="1"/>
        <end position="37"/>
    </location>
</feature>
<comment type="caution">
    <text evidence="8">The sequence shown here is derived from an EMBL/GenBank/DDBJ whole genome shotgun (WGS) entry which is preliminary data.</text>
</comment>
<dbReference type="PROSITE" id="PS51369">
    <property type="entry name" value="TCP"/>
    <property type="match status" value="1"/>
</dbReference>
<proteinExistence type="predicted"/>
<evidence type="ECO:0000256" key="4">
    <source>
        <dbReference type="ARBA" id="ARBA00023163"/>
    </source>
</evidence>
<keyword evidence="4" id="KW-0804">Transcription</keyword>
<dbReference type="EMBL" id="MTKT01005615">
    <property type="protein sequence ID" value="OWM65225.1"/>
    <property type="molecule type" value="Genomic_DNA"/>
</dbReference>
<dbReference type="OrthoDB" id="1889307at2759"/>
<evidence type="ECO:0000256" key="3">
    <source>
        <dbReference type="ARBA" id="ARBA00023125"/>
    </source>
</evidence>
<evidence type="ECO:0000256" key="2">
    <source>
        <dbReference type="ARBA" id="ARBA00023015"/>
    </source>
</evidence>
<dbReference type="Pfam" id="PF03634">
    <property type="entry name" value="TCP"/>
    <property type="match status" value="1"/>
</dbReference>
<feature type="compositionally biased region" description="Polar residues" evidence="6">
    <location>
        <begin position="23"/>
        <end position="37"/>
    </location>
</feature>
<keyword evidence="3" id="KW-0238">DNA-binding</keyword>
<protein>
    <recommendedName>
        <fullName evidence="7">TCP domain-containing protein</fullName>
    </recommendedName>
</protein>
<keyword evidence="5" id="KW-0539">Nucleus</keyword>
<dbReference type="InterPro" id="IPR005333">
    <property type="entry name" value="Transcription_factor_TCP"/>
</dbReference>
<dbReference type="GO" id="GO:0003700">
    <property type="term" value="F:DNA-binding transcription factor activity"/>
    <property type="evidence" value="ECO:0007669"/>
    <property type="project" value="InterPro"/>
</dbReference>
<dbReference type="AlphaFoldDB" id="A0A218VXL8"/>